<protein>
    <submittedName>
        <fullName evidence="9">Uncharacterized protein</fullName>
    </submittedName>
</protein>
<reference evidence="9" key="1">
    <citation type="submission" date="2020-02" db="EMBL/GenBank/DDBJ databases">
        <authorList>
            <person name="Meier V. D."/>
        </authorList>
    </citation>
    <scope>NUCLEOTIDE SEQUENCE</scope>
    <source>
        <strain evidence="9">AVDCRST_MAG81</strain>
    </source>
</reference>
<dbReference type="InterPro" id="IPR058790">
    <property type="entry name" value="BSH_CusB"/>
</dbReference>
<comment type="subcellular location">
    <subcellularLocation>
        <location evidence="1">Cell envelope</location>
    </subcellularLocation>
</comment>
<organism evidence="9">
    <name type="scientific">uncultured Synechococcales cyanobacterium</name>
    <dbReference type="NCBI Taxonomy" id="1936017"/>
    <lineage>
        <taxon>Bacteria</taxon>
        <taxon>Bacillati</taxon>
        <taxon>Cyanobacteriota</taxon>
        <taxon>Cyanophyceae</taxon>
        <taxon>Synechococcales</taxon>
        <taxon>environmental samples</taxon>
    </lineage>
</organism>
<evidence type="ECO:0000256" key="2">
    <source>
        <dbReference type="ARBA" id="ARBA00009477"/>
    </source>
</evidence>
<feature type="domain" description="CusB-like barrel-sandwich hybrid" evidence="7">
    <location>
        <begin position="73"/>
        <end position="237"/>
    </location>
</feature>
<dbReference type="NCBIfam" id="TIGR01730">
    <property type="entry name" value="RND_mfp"/>
    <property type="match status" value="1"/>
</dbReference>
<evidence type="ECO:0000256" key="5">
    <source>
        <dbReference type="SAM" id="MobiDB-lite"/>
    </source>
</evidence>
<dbReference type="SUPFAM" id="SSF111369">
    <property type="entry name" value="HlyD-like secretion proteins"/>
    <property type="match status" value="1"/>
</dbReference>
<dbReference type="InterPro" id="IPR058627">
    <property type="entry name" value="MdtA-like_C"/>
</dbReference>
<evidence type="ECO:0000256" key="6">
    <source>
        <dbReference type="SAM" id="Phobius"/>
    </source>
</evidence>
<accession>A0A6J4UWV5</accession>
<name>A0A6J4UWV5_9CYAN</name>
<feature type="region of interest" description="Disordered" evidence="5">
    <location>
        <begin position="291"/>
        <end position="310"/>
    </location>
</feature>
<dbReference type="Gene3D" id="2.40.50.100">
    <property type="match status" value="1"/>
</dbReference>
<dbReference type="PANTHER" id="PTHR32347:SF14">
    <property type="entry name" value="EFFLUX SYSTEM COMPONENT YKNX-RELATED"/>
    <property type="match status" value="1"/>
</dbReference>
<feature type="compositionally biased region" description="Polar residues" evidence="5">
    <location>
        <begin position="291"/>
        <end position="307"/>
    </location>
</feature>
<sequence>MTSQQGKQAFNTGVRWLAWSGALALVSIGGWLTYIVVLNRPAKPVPVPLLTVERGTIETTINESGTVELRAQQTLQSPTEGAVDQVLVKPGDMVKAGQVLITLRYPERSTALMDQQVAIQQQQITLSRNRQRIIEDQAQLQANEQQLQKLSALAREGAFAQQEVQQLENQVRDNMANLRDAQSETRTAALELQRLQIERQNIQQKLKESTLTAPINGKVLNVNVRNGDGVEFRTELLTLGDPRQQLVKLQLSTLNAALVKPNQLARISIIGPGAQKLNGRVQSLYPQAITPETQGQTREGSSNQSGQARVPATVRLDNSRHTLIPGSQVNVEIILKKRSNVVALNTEAIQSAGSSPFVWVRDHQGKAYKQTVTFGLEGLMAVEVTSGLRPGQQVILPPPELPLKPGIPVIPKTNK</sequence>
<feature type="transmembrane region" description="Helical" evidence="6">
    <location>
        <begin position="16"/>
        <end position="37"/>
    </location>
</feature>
<evidence type="ECO:0000256" key="3">
    <source>
        <dbReference type="ARBA" id="ARBA00023054"/>
    </source>
</evidence>
<dbReference type="Pfam" id="PF25967">
    <property type="entry name" value="RND-MFP_C"/>
    <property type="match status" value="1"/>
</dbReference>
<dbReference type="EMBL" id="CADCWO010000043">
    <property type="protein sequence ID" value="CAA9561556.1"/>
    <property type="molecule type" value="Genomic_DNA"/>
</dbReference>
<dbReference type="InterPro" id="IPR050465">
    <property type="entry name" value="UPF0194_transport"/>
</dbReference>
<dbReference type="PRINTS" id="PR01490">
    <property type="entry name" value="RTXTOXIND"/>
</dbReference>
<keyword evidence="3 4" id="KW-0175">Coiled coil</keyword>
<dbReference type="Gene3D" id="2.40.30.170">
    <property type="match status" value="1"/>
</dbReference>
<evidence type="ECO:0000256" key="4">
    <source>
        <dbReference type="SAM" id="Coils"/>
    </source>
</evidence>
<keyword evidence="6" id="KW-1133">Transmembrane helix</keyword>
<dbReference type="GO" id="GO:0016020">
    <property type="term" value="C:membrane"/>
    <property type="evidence" value="ECO:0007669"/>
    <property type="project" value="InterPro"/>
</dbReference>
<dbReference type="Pfam" id="PF25919">
    <property type="entry name" value="BSH_CusB"/>
    <property type="match status" value="1"/>
</dbReference>
<keyword evidence="6" id="KW-0812">Transmembrane</keyword>
<evidence type="ECO:0000256" key="1">
    <source>
        <dbReference type="ARBA" id="ARBA00004196"/>
    </source>
</evidence>
<keyword evidence="6" id="KW-0472">Membrane</keyword>
<evidence type="ECO:0000313" key="9">
    <source>
        <dbReference type="EMBL" id="CAA9561556.1"/>
    </source>
</evidence>
<evidence type="ECO:0000259" key="8">
    <source>
        <dbReference type="Pfam" id="PF25967"/>
    </source>
</evidence>
<dbReference type="InterPro" id="IPR006143">
    <property type="entry name" value="RND_pump_MFP"/>
</dbReference>
<evidence type="ECO:0000259" key="7">
    <source>
        <dbReference type="Pfam" id="PF25919"/>
    </source>
</evidence>
<dbReference type="PANTHER" id="PTHR32347">
    <property type="entry name" value="EFFLUX SYSTEM COMPONENT YKNX-RELATED"/>
    <property type="match status" value="1"/>
</dbReference>
<dbReference type="Gene3D" id="2.40.420.20">
    <property type="match status" value="1"/>
</dbReference>
<feature type="coiled-coil region" evidence="4">
    <location>
        <begin position="133"/>
        <end position="212"/>
    </location>
</feature>
<dbReference type="GO" id="GO:0030313">
    <property type="term" value="C:cell envelope"/>
    <property type="evidence" value="ECO:0007669"/>
    <property type="project" value="UniProtKB-SubCell"/>
</dbReference>
<dbReference type="AlphaFoldDB" id="A0A6J4UWV5"/>
<proteinExistence type="inferred from homology"/>
<comment type="similarity">
    <text evidence="2">Belongs to the membrane fusion protein (MFP) (TC 8.A.1) family.</text>
</comment>
<dbReference type="GO" id="GO:0022857">
    <property type="term" value="F:transmembrane transporter activity"/>
    <property type="evidence" value="ECO:0007669"/>
    <property type="project" value="InterPro"/>
</dbReference>
<feature type="domain" description="Multidrug resistance protein MdtA-like C-terminal permuted SH3" evidence="8">
    <location>
        <begin position="341"/>
        <end position="395"/>
    </location>
</feature>
<gene>
    <name evidence="9" type="ORF">AVDCRST_MAG81-644</name>
</gene>